<name>A0A9P0GMB5_9CUCU</name>
<dbReference type="Proteomes" id="UP001153636">
    <property type="component" value="Chromosome 9"/>
</dbReference>
<sequence length="253" mass="29956">MELNKEIFQKQKVEKTMVFRKERFKKDRLNNDRFKNDIFKNGRFKNDRFKNDKFKTDRFKNDIFKNSRFKNDRFKNDIFKNSRFKNDRFKNDIFKMVKEGSDKQLKHPIITKQVNVAILEAKSVAIMNNLQNSDDLLMGGSKLAVNDITEEPEIKILLRPWLISCHSLKRSDIIINLFSKKLNECVENSPKISGGTENKKVIPRLKQSSYEEVLTTKEVLNKLKEDEDKKKVKQTKGKRVAIPRKQKTIILSR</sequence>
<keyword evidence="2" id="KW-1185">Reference proteome</keyword>
<accession>A0A9P0GMB5</accession>
<reference evidence="1" key="1">
    <citation type="submission" date="2022-01" db="EMBL/GenBank/DDBJ databases">
        <authorList>
            <person name="King R."/>
        </authorList>
    </citation>
    <scope>NUCLEOTIDE SEQUENCE</scope>
</reference>
<protein>
    <submittedName>
        <fullName evidence="1">Uncharacterized protein</fullName>
    </submittedName>
</protein>
<evidence type="ECO:0000313" key="2">
    <source>
        <dbReference type="Proteomes" id="UP001153636"/>
    </source>
</evidence>
<dbReference type="EMBL" id="OV651821">
    <property type="protein sequence ID" value="CAH1115041.1"/>
    <property type="molecule type" value="Genomic_DNA"/>
</dbReference>
<proteinExistence type="predicted"/>
<organism evidence="1 2">
    <name type="scientific">Psylliodes chrysocephalus</name>
    <dbReference type="NCBI Taxonomy" id="3402493"/>
    <lineage>
        <taxon>Eukaryota</taxon>
        <taxon>Metazoa</taxon>
        <taxon>Ecdysozoa</taxon>
        <taxon>Arthropoda</taxon>
        <taxon>Hexapoda</taxon>
        <taxon>Insecta</taxon>
        <taxon>Pterygota</taxon>
        <taxon>Neoptera</taxon>
        <taxon>Endopterygota</taxon>
        <taxon>Coleoptera</taxon>
        <taxon>Polyphaga</taxon>
        <taxon>Cucujiformia</taxon>
        <taxon>Chrysomeloidea</taxon>
        <taxon>Chrysomelidae</taxon>
        <taxon>Galerucinae</taxon>
        <taxon>Alticini</taxon>
        <taxon>Psylliodes</taxon>
    </lineage>
</organism>
<evidence type="ECO:0000313" key="1">
    <source>
        <dbReference type="EMBL" id="CAH1115041.1"/>
    </source>
</evidence>
<dbReference type="AlphaFoldDB" id="A0A9P0GMB5"/>
<gene>
    <name evidence="1" type="ORF">PSYICH_LOCUS14934</name>
</gene>